<dbReference type="EMBL" id="WTYU01000001">
    <property type="protein sequence ID" value="MXP13578.1"/>
    <property type="molecule type" value="Genomic_DNA"/>
</dbReference>
<dbReference type="PANTHER" id="PTHR14097">
    <property type="entry name" value="OXIDOREDUCTASE HTATIP2"/>
    <property type="match status" value="1"/>
</dbReference>
<dbReference type="AlphaFoldDB" id="A0A6L7GEV9"/>
<dbReference type="SUPFAM" id="SSF51735">
    <property type="entry name" value="NAD(P)-binding Rossmann-fold domains"/>
    <property type="match status" value="1"/>
</dbReference>
<dbReference type="RefSeq" id="WP_160599839.1">
    <property type="nucleotide sequence ID" value="NZ_WTYU01000001.1"/>
</dbReference>
<accession>A0A6L7GEV9</accession>
<sequence>MSEQVRIALVGATGLVGRAIVQASTGREDMRLVAIARREMKLPTGARMEMFVADPTKWNEVIDAVKPDVLINALGTTWKKSGKDEAAFRSVDEQLVMEVACAAHKAGVKRFISISSVGASLAAKNFYLRVKGEVERDLGKVGFKRLDILRPGLLRGLREHDMRAAEGLGRLAAPLMNLALHGSFRQYRAIRAETVADAALALAFKKAGGKFAHDNDAIIRAAQALTRPVMTP</sequence>
<proteinExistence type="predicted"/>
<gene>
    <name evidence="2" type="ORF">GRI44_02260</name>
</gene>
<name>A0A6L7GEV9_9SPHN</name>
<dbReference type="PANTHER" id="PTHR14097:SF7">
    <property type="entry name" value="OXIDOREDUCTASE HTATIP2"/>
    <property type="match status" value="1"/>
</dbReference>
<evidence type="ECO:0000259" key="1">
    <source>
        <dbReference type="Pfam" id="PF13460"/>
    </source>
</evidence>
<dbReference type="Proteomes" id="UP000473531">
    <property type="component" value="Unassembled WGS sequence"/>
</dbReference>
<dbReference type="Gene3D" id="3.40.50.720">
    <property type="entry name" value="NAD(P)-binding Rossmann-like Domain"/>
    <property type="match status" value="1"/>
</dbReference>
<feature type="domain" description="NAD(P)-binding" evidence="1">
    <location>
        <begin position="11"/>
        <end position="131"/>
    </location>
</feature>
<evidence type="ECO:0000313" key="2">
    <source>
        <dbReference type="EMBL" id="MXP13578.1"/>
    </source>
</evidence>
<protein>
    <submittedName>
        <fullName evidence="2">NAD(P)H-binding protein</fullName>
    </submittedName>
</protein>
<keyword evidence="3" id="KW-1185">Reference proteome</keyword>
<comment type="caution">
    <text evidence="2">The sequence shown here is derived from an EMBL/GenBank/DDBJ whole genome shotgun (WGS) entry which is preliminary data.</text>
</comment>
<evidence type="ECO:0000313" key="3">
    <source>
        <dbReference type="Proteomes" id="UP000473531"/>
    </source>
</evidence>
<organism evidence="2 3">
    <name type="scientific">Allopontixanthobacter confluentis</name>
    <dbReference type="NCBI Taxonomy" id="1849021"/>
    <lineage>
        <taxon>Bacteria</taxon>
        <taxon>Pseudomonadati</taxon>
        <taxon>Pseudomonadota</taxon>
        <taxon>Alphaproteobacteria</taxon>
        <taxon>Sphingomonadales</taxon>
        <taxon>Erythrobacteraceae</taxon>
        <taxon>Allopontixanthobacter</taxon>
    </lineage>
</organism>
<dbReference type="InterPro" id="IPR036291">
    <property type="entry name" value="NAD(P)-bd_dom_sf"/>
</dbReference>
<reference evidence="2 3" key="1">
    <citation type="submission" date="2019-12" db="EMBL/GenBank/DDBJ databases">
        <title>Genomic-based taxomic classification of the family Erythrobacteraceae.</title>
        <authorList>
            <person name="Xu L."/>
        </authorList>
    </citation>
    <scope>NUCLEOTIDE SEQUENCE [LARGE SCALE GENOMIC DNA]</scope>
    <source>
        <strain evidence="2 3">KCTC 52259</strain>
    </source>
</reference>
<dbReference type="OrthoDB" id="9798632at2"/>
<dbReference type="InterPro" id="IPR016040">
    <property type="entry name" value="NAD(P)-bd_dom"/>
</dbReference>
<dbReference type="Pfam" id="PF13460">
    <property type="entry name" value="NAD_binding_10"/>
    <property type="match status" value="1"/>
</dbReference>